<dbReference type="SUPFAM" id="SSF103481">
    <property type="entry name" value="Multidrug resistance efflux transporter EmrE"/>
    <property type="match status" value="2"/>
</dbReference>
<dbReference type="AlphaFoldDB" id="A0A5P1RF59"/>
<evidence type="ECO:0000313" key="9">
    <source>
        <dbReference type="Proteomes" id="UP000324760"/>
    </source>
</evidence>
<dbReference type="PANTHER" id="PTHR32322">
    <property type="entry name" value="INNER MEMBRANE TRANSPORTER"/>
    <property type="match status" value="1"/>
</dbReference>
<evidence type="ECO:0000256" key="1">
    <source>
        <dbReference type="ARBA" id="ARBA00004141"/>
    </source>
</evidence>
<keyword evidence="5 6" id="KW-0472">Membrane</keyword>
<dbReference type="KEGG" id="ncu:F0U83_14805"/>
<feature type="transmembrane region" description="Helical" evidence="6">
    <location>
        <begin position="125"/>
        <end position="144"/>
    </location>
</feature>
<dbReference type="InterPro" id="IPR037185">
    <property type="entry name" value="EmrE-like"/>
</dbReference>
<feature type="domain" description="EamA" evidence="7">
    <location>
        <begin position="14"/>
        <end position="141"/>
    </location>
</feature>
<dbReference type="RefSeq" id="WP_138989004.1">
    <property type="nucleotide sequence ID" value="NZ_CP043869.1"/>
</dbReference>
<proteinExistence type="inferred from homology"/>
<evidence type="ECO:0000313" key="8">
    <source>
        <dbReference type="EMBL" id="QEQ97882.1"/>
    </source>
</evidence>
<feature type="transmembrane region" description="Helical" evidence="6">
    <location>
        <begin position="216"/>
        <end position="237"/>
    </location>
</feature>
<evidence type="ECO:0000256" key="3">
    <source>
        <dbReference type="ARBA" id="ARBA00022692"/>
    </source>
</evidence>
<gene>
    <name evidence="8" type="ORF">F0U83_14805</name>
</gene>
<keyword evidence="9" id="KW-1185">Reference proteome</keyword>
<evidence type="ECO:0000256" key="5">
    <source>
        <dbReference type="ARBA" id="ARBA00023136"/>
    </source>
</evidence>
<evidence type="ECO:0000256" key="6">
    <source>
        <dbReference type="SAM" id="Phobius"/>
    </source>
</evidence>
<name>A0A5P1RF59_9GAMM</name>
<keyword evidence="4 6" id="KW-1133">Transmembrane helix</keyword>
<feature type="transmembrane region" description="Helical" evidence="6">
    <location>
        <begin position="37"/>
        <end position="57"/>
    </location>
</feature>
<dbReference type="EMBL" id="CP043869">
    <property type="protein sequence ID" value="QEQ97882.1"/>
    <property type="molecule type" value="Genomic_DNA"/>
</dbReference>
<organism evidence="8 9">
    <name type="scientific">Neptunomonas concharum</name>
    <dbReference type="NCBI Taxonomy" id="1031538"/>
    <lineage>
        <taxon>Bacteria</taxon>
        <taxon>Pseudomonadati</taxon>
        <taxon>Pseudomonadota</taxon>
        <taxon>Gammaproteobacteria</taxon>
        <taxon>Oceanospirillales</taxon>
        <taxon>Oceanospirillaceae</taxon>
        <taxon>Neptunomonas</taxon>
    </lineage>
</organism>
<keyword evidence="3 6" id="KW-0812">Transmembrane</keyword>
<dbReference type="OrthoDB" id="9809509at2"/>
<feature type="transmembrane region" description="Helical" evidence="6">
    <location>
        <begin position="150"/>
        <end position="173"/>
    </location>
</feature>
<feature type="transmembrane region" description="Helical" evidence="6">
    <location>
        <begin position="185"/>
        <end position="204"/>
    </location>
</feature>
<protein>
    <submittedName>
        <fullName evidence="8">EamA family transporter</fullName>
    </submittedName>
</protein>
<reference evidence="8 9" key="1">
    <citation type="journal article" date="2019" name="Biochem. Eng. J.">
        <title>Metabolic engineering of the marine bacteria Neptunomonas concharum for the production of acetoin and meso-2,3-butanediol from acetate.</title>
        <authorList>
            <person name="Li W."/>
            <person name="Pu N."/>
            <person name="Liu C.-X."/>
            <person name="Yuan Q.-P."/>
            <person name="Li Z.-J."/>
        </authorList>
    </citation>
    <scope>NUCLEOTIDE SEQUENCE [LARGE SCALE GENOMIC DNA]</scope>
    <source>
        <strain evidence="8 9">JCM17730</strain>
    </source>
</reference>
<comment type="similarity">
    <text evidence="2">Belongs to the EamA transporter family.</text>
</comment>
<evidence type="ECO:0000256" key="2">
    <source>
        <dbReference type="ARBA" id="ARBA00007362"/>
    </source>
</evidence>
<dbReference type="GO" id="GO:0016020">
    <property type="term" value="C:membrane"/>
    <property type="evidence" value="ECO:0007669"/>
    <property type="project" value="UniProtKB-SubCell"/>
</dbReference>
<feature type="transmembrane region" description="Helical" evidence="6">
    <location>
        <begin position="96"/>
        <end position="118"/>
    </location>
</feature>
<comment type="subcellular location">
    <subcellularLocation>
        <location evidence="1">Membrane</location>
        <topology evidence="1">Multi-pass membrane protein</topology>
    </subcellularLocation>
</comment>
<evidence type="ECO:0000256" key="4">
    <source>
        <dbReference type="ARBA" id="ARBA00022989"/>
    </source>
</evidence>
<evidence type="ECO:0000259" key="7">
    <source>
        <dbReference type="Pfam" id="PF00892"/>
    </source>
</evidence>
<sequence>MSSLRAKFIPLIPFIFVLLWSTGFIGAKYGLPYIEPFYMLFIRMLMTLCVFLCLIFILKSHWPTGRQGLHQMVTGSLVHAAYLGGVFAAIKWDMPAGVVAIVVGLQPILTALIGRFWLQQPLSRMQGVGLVLGLIGVSVVLTGGKELSTLSFHPMAVVAAIVALLGISIGTLYQKRFGGGVDLMTGSFYQYLATALWMGVLAFTTETREVVISVELILALGWLVFGLSVSAILLLMYMIREGEAARVASYFYLVPPVTVLEAWLLFDESLSLYSLLGIMITVLGVYLVLRPSARSV</sequence>
<feature type="transmembrane region" description="Helical" evidence="6">
    <location>
        <begin position="69"/>
        <end position="90"/>
    </location>
</feature>
<dbReference type="Gene3D" id="1.10.3730.20">
    <property type="match status" value="1"/>
</dbReference>
<dbReference type="InterPro" id="IPR000620">
    <property type="entry name" value="EamA_dom"/>
</dbReference>
<feature type="transmembrane region" description="Helical" evidence="6">
    <location>
        <begin position="12"/>
        <end position="31"/>
    </location>
</feature>
<dbReference type="Proteomes" id="UP000324760">
    <property type="component" value="Chromosome"/>
</dbReference>
<dbReference type="InterPro" id="IPR050638">
    <property type="entry name" value="AA-Vitamin_Transporters"/>
</dbReference>
<feature type="transmembrane region" description="Helical" evidence="6">
    <location>
        <begin position="272"/>
        <end position="289"/>
    </location>
</feature>
<dbReference type="Pfam" id="PF00892">
    <property type="entry name" value="EamA"/>
    <property type="match status" value="2"/>
</dbReference>
<feature type="domain" description="EamA" evidence="7">
    <location>
        <begin position="156"/>
        <end position="289"/>
    </location>
</feature>
<accession>A0A5P1RF59</accession>
<dbReference type="PANTHER" id="PTHR32322:SF2">
    <property type="entry name" value="EAMA DOMAIN-CONTAINING PROTEIN"/>
    <property type="match status" value="1"/>
</dbReference>